<keyword evidence="3" id="KW-0804">Transcription</keyword>
<name>A0A0G1HI30_9BACT</name>
<dbReference type="STRING" id="1618404.UW35_C0006G0011"/>
<feature type="domain" description="Cyclic nucleotide-binding" evidence="4">
    <location>
        <begin position="21"/>
        <end position="119"/>
    </location>
</feature>
<proteinExistence type="predicted"/>
<gene>
    <name evidence="6" type="ORF">UW35_C0006G0011</name>
</gene>
<sequence>MTKNTITLLKKFFAKFPSIKYPKGALIHKPGDKFTNIYYAKSGYVRIFTKNGSQETTLNIFRPLFMVSLVQSSTNHPSNFYIEAITPCEIWTAPIVEYQKYVDNDPKLAKQVNSFFFNSVLQLLNNQTNIIAGNATNKVATVLLQLAFDYGQMKDHSIFVPFPATHRVLATLIGLTRETTSVQMSKLQKMGVISTKRVSFTVLNLDKLKKLSQLD</sequence>
<evidence type="ECO:0000313" key="7">
    <source>
        <dbReference type="Proteomes" id="UP000033861"/>
    </source>
</evidence>
<dbReference type="InterPro" id="IPR014710">
    <property type="entry name" value="RmlC-like_jellyroll"/>
</dbReference>
<accession>A0A0G1HI30</accession>
<dbReference type="Pfam" id="PF00027">
    <property type="entry name" value="cNMP_binding"/>
    <property type="match status" value="1"/>
</dbReference>
<comment type="caution">
    <text evidence="6">The sequence shown here is derived from an EMBL/GenBank/DDBJ whole genome shotgun (WGS) entry which is preliminary data.</text>
</comment>
<evidence type="ECO:0000256" key="2">
    <source>
        <dbReference type="ARBA" id="ARBA00023125"/>
    </source>
</evidence>
<feature type="domain" description="HTH crp-type" evidence="5">
    <location>
        <begin position="133"/>
        <end position="206"/>
    </location>
</feature>
<dbReference type="Proteomes" id="UP000033861">
    <property type="component" value="Unassembled WGS sequence"/>
</dbReference>
<dbReference type="GO" id="GO:0003677">
    <property type="term" value="F:DNA binding"/>
    <property type="evidence" value="ECO:0007669"/>
    <property type="project" value="UniProtKB-KW"/>
</dbReference>
<dbReference type="SUPFAM" id="SSF51206">
    <property type="entry name" value="cAMP-binding domain-like"/>
    <property type="match status" value="1"/>
</dbReference>
<organism evidence="6 7">
    <name type="scientific">Candidatus Collierbacteria bacterium GW2011_GWF2_44_15</name>
    <dbReference type="NCBI Taxonomy" id="1618404"/>
    <lineage>
        <taxon>Bacteria</taxon>
        <taxon>Candidatus Collieribacteriota</taxon>
    </lineage>
</organism>
<dbReference type="InterPro" id="IPR018490">
    <property type="entry name" value="cNMP-bd_dom_sf"/>
</dbReference>
<dbReference type="EMBL" id="LCHZ01000006">
    <property type="protein sequence ID" value="KKT46906.1"/>
    <property type="molecule type" value="Genomic_DNA"/>
</dbReference>
<dbReference type="PROSITE" id="PS50042">
    <property type="entry name" value="CNMP_BINDING_3"/>
    <property type="match status" value="1"/>
</dbReference>
<evidence type="ECO:0000256" key="3">
    <source>
        <dbReference type="ARBA" id="ARBA00023163"/>
    </source>
</evidence>
<evidence type="ECO:0000259" key="4">
    <source>
        <dbReference type="PROSITE" id="PS50042"/>
    </source>
</evidence>
<evidence type="ECO:0000259" key="5">
    <source>
        <dbReference type="PROSITE" id="PS51063"/>
    </source>
</evidence>
<dbReference type="GO" id="GO:0006355">
    <property type="term" value="P:regulation of DNA-templated transcription"/>
    <property type="evidence" value="ECO:0007669"/>
    <property type="project" value="InterPro"/>
</dbReference>
<dbReference type="PROSITE" id="PS51063">
    <property type="entry name" value="HTH_CRP_2"/>
    <property type="match status" value="1"/>
</dbReference>
<protein>
    <submittedName>
        <fullName evidence="6">Transcriptional regulator, Crp/Fnr family</fullName>
    </submittedName>
</protein>
<evidence type="ECO:0000313" key="6">
    <source>
        <dbReference type="EMBL" id="KKT46906.1"/>
    </source>
</evidence>
<dbReference type="InterPro" id="IPR036390">
    <property type="entry name" value="WH_DNA-bd_sf"/>
</dbReference>
<reference evidence="6 7" key="1">
    <citation type="journal article" date="2015" name="Nature">
        <title>rRNA introns, odd ribosomes, and small enigmatic genomes across a large radiation of phyla.</title>
        <authorList>
            <person name="Brown C.T."/>
            <person name="Hug L.A."/>
            <person name="Thomas B.C."/>
            <person name="Sharon I."/>
            <person name="Castelle C.J."/>
            <person name="Singh A."/>
            <person name="Wilkins M.J."/>
            <person name="Williams K.H."/>
            <person name="Banfield J.F."/>
        </authorList>
    </citation>
    <scope>NUCLEOTIDE SEQUENCE [LARGE SCALE GENOMIC DNA]</scope>
</reference>
<dbReference type="Gene3D" id="1.10.10.10">
    <property type="entry name" value="Winged helix-like DNA-binding domain superfamily/Winged helix DNA-binding domain"/>
    <property type="match status" value="1"/>
</dbReference>
<evidence type="ECO:0000256" key="1">
    <source>
        <dbReference type="ARBA" id="ARBA00023015"/>
    </source>
</evidence>
<keyword evidence="2" id="KW-0238">DNA-binding</keyword>
<dbReference type="AlphaFoldDB" id="A0A0G1HI30"/>
<dbReference type="InterPro" id="IPR000595">
    <property type="entry name" value="cNMP-bd_dom"/>
</dbReference>
<keyword evidence="1" id="KW-0805">Transcription regulation</keyword>
<dbReference type="CDD" id="cd00038">
    <property type="entry name" value="CAP_ED"/>
    <property type="match status" value="1"/>
</dbReference>
<dbReference type="InterPro" id="IPR036388">
    <property type="entry name" value="WH-like_DNA-bd_sf"/>
</dbReference>
<dbReference type="SMART" id="SM00419">
    <property type="entry name" value="HTH_CRP"/>
    <property type="match status" value="1"/>
</dbReference>
<dbReference type="Pfam" id="PF13545">
    <property type="entry name" value="HTH_Crp_2"/>
    <property type="match status" value="1"/>
</dbReference>
<dbReference type="Gene3D" id="2.60.120.10">
    <property type="entry name" value="Jelly Rolls"/>
    <property type="match status" value="1"/>
</dbReference>
<dbReference type="SUPFAM" id="SSF46785">
    <property type="entry name" value="Winged helix' DNA-binding domain"/>
    <property type="match status" value="1"/>
</dbReference>
<dbReference type="InterPro" id="IPR012318">
    <property type="entry name" value="HTH_CRP"/>
</dbReference>